<comment type="caution">
    <text evidence="3">The sequence shown here is derived from an EMBL/GenBank/DDBJ whole genome shotgun (WGS) entry which is preliminary data.</text>
</comment>
<accession>A0A512NER0</accession>
<evidence type="ECO:0000313" key="4">
    <source>
        <dbReference type="Proteomes" id="UP000321058"/>
    </source>
</evidence>
<dbReference type="RefSeq" id="WP_147151819.1">
    <property type="nucleotide sequence ID" value="NZ_BKAJ01000081.1"/>
</dbReference>
<dbReference type="EMBL" id="BKAJ01000081">
    <property type="protein sequence ID" value="GEP57445.1"/>
    <property type="molecule type" value="Genomic_DNA"/>
</dbReference>
<dbReference type="PANTHER" id="PTHR42928">
    <property type="entry name" value="TRICARBOXYLATE-BINDING PROTEIN"/>
    <property type="match status" value="1"/>
</dbReference>
<dbReference type="Proteomes" id="UP000321058">
    <property type="component" value="Unassembled WGS sequence"/>
</dbReference>
<dbReference type="PIRSF" id="PIRSF017082">
    <property type="entry name" value="YflP"/>
    <property type="match status" value="1"/>
</dbReference>
<gene>
    <name evidence="3" type="ORF">RSO01_46110</name>
</gene>
<reference evidence="3 4" key="1">
    <citation type="submission" date="2019-07" db="EMBL/GenBank/DDBJ databases">
        <title>Whole genome shotgun sequence of Reyranella soli NBRC 108950.</title>
        <authorList>
            <person name="Hosoyama A."/>
            <person name="Uohara A."/>
            <person name="Ohji S."/>
            <person name="Ichikawa N."/>
        </authorList>
    </citation>
    <scope>NUCLEOTIDE SEQUENCE [LARGE SCALE GENOMIC DNA]</scope>
    <source>
        <strain evidence="3 4">NBRC 108950</strain>
    </source>
</reference>
<evidence type="ECO:0000313" key="3">
    <source>
        <dbReference type="EMBL" id="GEP57445.1"/>
    </source>
</evidence>
<keyword evidence="4" id="KW-1185">Reference proteome</keyword>
<name>A0A512NER0_9HYPH</name>
<evidence type="ECO:0008006" key="5">
    <source>
        <dbReference type="Google" id="ProtNLM"/>
    </source>
</evidence>
<dbReference type="InterPro" id="IPR005064">
    <property type="entry name" value="BUG"/>
</dbReference>
<dbReference type="SUPFAM" id="SSF53850">
    <property type="entry name" value="Periplasmic binding protein-like II"/>
    <property type="match status" value="1"/>
</dbReference>
<protein>
    <recommendedName>
        <fullName evidence="5">Tripartite tricarboxylate transporter substrate binding protein</fullName>
    </recommendedName>
</protein>
<sequence>MFIRRRTLLAASAASAVASPALAQNYPRRAVQLIVAFPAGGSTDVGARILAGLAEKDFGQPLTVVNKAGAGGQIGFTEAARARPDGYTLCFLNLPGMNTITLDPERKAAFTIDSFIPIVNQVLDPGFIWVKGDSPYKTLADLVDAAKKNPGKISACTTGILSDDHLAILMVQEAAKCEFRIVHFDGGAQQLTGVLGGHVDVAFDNVGSVFKRVATGEIRGLAVTDTQRSKFLPQIPITPELGMPTVISSSTRGVGAPKGTPADICKIVETAFLKAINSAEMKEKMDAVGLALKPMVGAEYAKYYADQQAQAKKYTEWALKMR</sequence>
<dbReference type="CDD" id="cd07012">
    <property type="entry name" value="PBP2_Bug_TTT"/>
    <property type="match status" value="1"/>
</dbReference>
<dbReference type="Pfam" id="PF03401">
    <property type="entry name" value="TctC"/>
    <property type="match status" value="1"/>
</dbReference>
<organism evidence="3 4">
    <name type="scientific">Reyranella soli</name>
    <dbReference type="NCBI Taxonomy" id="1230389"/>
    <lineage>
        <taxon>Bacteria</taxon>
        <taxon>Pseudomonadati</taxon>
        <taxon>Pseudomonadota</taxon>
        <taxon>Alphaproteobacteria</taxon>
        <taxon>Hyphomicrobiales</taxon>
        <taxon>Reyranellaceae</taxon>
        <taxon>Reyranella</taxon>
    </lineage>
</organism>
<keyword evidence="2" id="KW-0732">Signal</keyword>
<dbReference type="Gene3D" id="3.40.190.150">
    <property type="entry name" value="Bordetella uptake gene, domain 1"/>
    <property type="match status" value="1"/>
</dbReference>
<evidence type="ECO:0000256" key="2">
    <source>
        <dbReference type="SAM" id="SignalP"/>
    </source>
</evidence>
<evidence type="ECO:0000256" key="1">
    <source>
        <dbReference type="ARBA" id="ARBA00006987"/>
    </source>
</evidence>
<dbReference type="AlphaFoldDB" id="A0A512NER0"/>
<dbReference type="OrthoDB" id="7250553at2"/>
<dbReference type="Gene3D" id="3.40.190.10">
    <property type="entry name" value="Periplasmic binding protein-like II"/>
    <property type="match status" value="1"/>
</dbReference>
<dbReference type="InterPro" id="IPR042100">
    <property type="entry name" value="Bug_dom1"/>
</dbReference>
<dbReference type="PANTHER" id="PTHR42928:SF5">
    <property type="entry name" value="BLR1237 PROTEIN"/>
    <property type="match status" value="1"/>
</dbReference>
<proteinExistence type="inferred from homology"/>
<feature type="chain" id="PRO_5022072107" description="Tripartite tricarboxylate transporter substrate binding protein" evidence="2">
    <location>
        <begin position="24"/>
        <end position="322"/>
    </location>
</feature>
<comment type="similarity">
    <text evidence="1">Belongs to the UPF0065 (bug) family.</text>
</comment>
<feature type="signal peptide" evidence="2">
    <location>
        <begin position="1"/>
        <end position="23"/>
    </location>
</feature>